<feature type="signal peptide" evidence="4">
    <location>
        <begin position="1"/>
        <end position="22"/>
    </location>
</feature>
<keyword evidence="3 4" id="KW-0732">Signal</keyword>
<dbReference type="PANTHER" id="PTHR34596:SF2">
    <property type="entry name" value="CHITOPORIN"/>
    <property type="match status" value="1"/>
</dbReference>
<dbReference type="EMBL" id="QOVF01000002">
    <property type="protein sequence ID" value="KAA0695262.1"/>
    <property type="molecule type" value="Genomic_DNA"/>
</dbReference>
<evidence type="ECO:0000256" key="3">
    <source>
        <dbReference type="ARBA" id="ARBA00022729"/>
    </source>
</evidence>
<name>A0A7V7GUR0_9GAMM</name>
<keyword evidence="2" id="KW-0813">Transport</keyword>
<evidence type="ECO:0000256" key="4">
    <source>
        <dbReference type="SAM" id="SignalP"/>
    </source>
</evidence>
<evidence type="ECO:0000313" key="5">
    <source>
        <dbReference type="EMBL" id="KAA0695262.1"/>
    </source>
</evidence>
<protein>
    <submittedName>
        <fullName evidence="5">Porin</fullName>
    </submittedName>
</protein>
<dbReference type="Pfam" id="PF03573">
    <property type="entry name" value="OprD"/>
    <property type="match status" value="1"/>
</dbReference>
<feature type="chain" id="PRO_5031014970" evidence="4">
    <location>
        <begin position="23"/>
        <end position="438"/>
    </location>
</feature>
<reference evidence="5 6" key="1">
    <citation type="submission" date="2018-07" db="EMBL/GenBank/DDBJ databases">
        <title>Pseudomonas laoshanensis sp. nov., isolated from soil.</title>
        <authorList>
            <person name="Sun J."/>
            <person name="Yu L."/>
            <person name="Wang M."/>
            <person name="Zhang C."/>
        </authorList>
    </citation>
    <scope>NUCLEOTIDE SEQUENCE [LARGE SCALE GENOMIC DNA]</scope>
    <source>
        <strain evidence="5 6">Y22</strain>
    </source>
</reference>
<proteinExistence type="inferred from homology"/>
<sequence length="438" mass="48330">MNKRQILFPALVLAIGSGSALAAEEADGFVEGSSLDLTNRNFYFNRDFRNGQSSPVGNGYSEEWAHAVIGEFRSGFTHGTIGFGVDAFAMLGLKLDSGGGRSGAGGSVDLLPYDSAGRAENSYSKVGGAVKAKFQDTEIKIGDVFPQTPVVYYGDYRLLPQSFRGVNLVSTEVDKLTIQAGRLHSMSQPNTSSMRDDFATFYAGPVSSPWVAYFGGDYDLGRNVNVSLYTSRLKDAWDQHYAGTSFTYPLADNLTLMGGLNYYRAVDQGRELLGRFDNDIYSGNAGVQFGPHTVTVALQRNSGDDDFDYLRQSGSIYLDNSIQYSDFNSPKENSRQIRYNLDMTTFGWPGLSLMTRYAQGRDANYSGANDIYVRRDGNGVPLTNQKRWERNVEASYVVQGGGMKGLTFRLRQATTRATEFESDLDEVRLIVEYPLEVL</sequence>
<dbReference type="AlphaFoldDB" id="A0A7V7GUR0"/>
<evidence type="ECO:0000256" key="2">
    <source>
        <dbReference type="ARBA" id="ARBA00022448"/>
    </source>
</evidence>
<dbReference type="Proteomes" id="UP000463138">
    <property type="component" value="Unassembled WGS sequence"/>
</dbReference>
<dbReference type="RefSeq" id="WP_096347184.1">
    <property type="nucleotide sequence ID" value="NZ_QOVF01000002.1"/>
</dbReference>
<gene>
    <name evidence="5" type="ORF">DT594_10550</name>
</gene>
<dbReference type="OrthoDB" id="6759120at2"/>
<keyword evidence="6" id="KW-1185">Reference proteome</keyword>
<comment type="caution">
    <text evidence="5">The sequence shown here is derived from an EMBL/GenBank/DDBJ whole genome shotgun (WGS) entry which is preliminary data.</text>
</comment>
<dbReference type="InterPro" id="IPR005318">
    <property type="entry name" value="OM_porin_bac"/>
</dbReference>
<comment type="similarity">
    <text evidence="1">Belongs to the outer membrane porin (Opr) (TC 1.B.25) family.</text>
</comment>
<dbReference type="InterPro" id="IPR023614">
    <property type="entry name" value="Porin_dom_sf"/>
</dbReference>
<dbReference type="GO" id="GO:0015288">
    <property type="term" value="F:porin activity"/>
    <property type="evidence" value="ECO:0007669"/>
    <property type="project" value="TreeGrafter"/>
</dbReference>
<evidence type="ECO:0000313" key="6">
    <source>
        <dbReference type="Proteomes" id="UP000463138"/>
    </source>
</evidence>
<dbReference type="Gene3D" id="2.40.160.10">
    <property type="entry name" value="Porin"/>
    <property type="match status" value="1"/>
</dbReference>
<accession>A0A7V7GUR0</accession>
<dbReference type="GO" id="GO:0016020">
    <property type="term" value="C:membrane"/>
    <property type="evidence" value="ECO:0007669"/>
    <property type="project" value="InterPro"/>
</dbReference>
<dbReference type="PANTHER" id="PTHR34596">
    <property type="entry name" value="CHITOPORIN"/>
    <property type="match status" value="1"/>
</dbReference>
<evidence type="ECO:0000256" key="1">
    <source>
        <dbReference type="ARBA" id="ARBA00009075"/>
    </source>
</evidence>
<organism evidence="5 6">
    <name type="scientific">Halopseudomonas laoshanensis</name>
    <dbReference type="NCBI Taxonomy" id="2268758"/>
    <lineage>
        <taxon>Bacteria</taxon>
        <taxon>Pseudomonadati</taxon>
        <taxon>Pseudomonadota</taxon>
        <taxon>Gammaproteobacteria</taxon>
        <taxon>Pseudomonadales</taxon>
        <taxon>Pseudomonadaceae</taxon>
        <taxon>Halopseudomonas</taxon>
    </lineage>
</organism>